<evidence type="ECO:0000313" key="1">
    <source>
        <dbReference type="EMBL" id="JAD72609.1"/>
    </source>
</evidence>
<reference evidence="1" key="1">
    <citation type="submission" date="2014-09" db="EMBL/GenBank/DDBJ databases">
        <authorList>
            <person name="Magalhaes I.L.F."/>
            <person name="Oliveira U."/>
            <person name="Santos F.R."/>
            <person name="Vidigal T.H.D.A."/>
            <person name="Brescovit A.D."/>
            <person name="Santos A.J."/>
        </authorList>
    </citation>
    <scope>NUCLEOTIDE SEQUENCE</scope>
    <source>
        <tissue evidence="1">Shoot tissue taken approximately 20 cm above the soil surface</tissue>
    </source>
</reference>
<accession>A0A0A9C8M8</accession>
<protein>
    <submittedName>
        <fullName evidence="1">Uncharacterized protein</fullName>
    </submittedName>
</protein>
<dbReference type="AlphaFoldDB" id="A0A0A9C8M8"/>
<name>A0A0A9C8M8_ARUDO</name>
<proteinExistence type="predicted"/>
<sequence>MVTGRRGRRFTVFLVGPSVQSGSNN</sequence>
<reference evidence="1" key="2">
    <citation type="journal article" date="2015" name="Data Brief">
        <title>Shoot transcriptome of the giant reed, Arundo donax.</title>
        <authorList>
            <person name="Barrero R.A."/>
            <person name="Guerrero F.D."/>
            <person name="Moolhuijzen P."/>
            <person name="Goolsby J.A."/>
            <person name="Tidwell J."/>
            <person name="Bellgard S.E."/>
            <person name="Bellgard M.I."/>
        </authorList>
    </citation>
    <scope>NUCLEOTIDE SEQUENCE</scope>
    <source>
        <tissue evidence="1">Shoot tissue taken approximately 20 cm above the soil surface</tissue>
    </source>
</reference>
<organism evidence="1">
    <name type="scientific">Arundo donax</name>
    <name type="common">Giant reed</name>
    <name type="synonym">Donax arundinaceus</name>
    <dbReference type="NCBI Taxonomy" id="35708"/>
    <lineage>
        <taxon>Eukaryota</taxon>
        <taxon>Viridiplantae</taxon>
        <taxon>Streptophyta</taxon>
        <taxon>Embryophyta</taxon>
        <taxon>Tracheophyta</taxon>
        <taxon>Spermatophyta</taxon>
        <taxon>Magnoliopsida</taxon>
        <taxon>Liliopsida</taxon>
        <taxon>Poales</taxon>
        <taxon>Poaceae</taxon>
        <taxon>PACMAD clade</taxon>
        <taxon>Arundinoideae</taxon>
        <taxon>Arundineae</taxon>
        <taxon>Arundo</taxon>
    </lineage>
</organism>
<dbReference type="EMBL" id="GBRH01225286">
    <property type="protein sequence ID" value="JAD72609.1"/>
    <property type="molecule type" value="Transcribed_RNA"/>
</dbReference>